<sequence length="197" mass="22098">MGHYTDAPEDNLLGLTDKAALNEQEALGVARVERYLLEDFDYPADLSVGLLQDLHRRAFGHLYDWAGRWRTQVPNVGAYLPPPANRVPQLLYEFIDEVRHRQTRLSDVSTEADVAALLAYAHHRLVAIHPFTNGNGRTARLFTNLLAYNYGYQDVVLYQRENGAGRAQYLHAIRQADAHALGPLQALISAQLRPLGA</sequence>
<evidence type="ECO:0000259" key="2">
    <source>
        <dbReference type="PROSITE" id="PS51459"/>
    </source>
</evidence>
<evidence type="ECO:0000313" key="4">
    <source>
        <dbReference type="Proteomes" id="UP000317646"/>
    </source>
</evidence>
<protein>
    <recommendedName>
        <fullName evidence="2">Fido domain-containing protein</fullName>
    </recommendedName>
</protein>
<dbReference type="Gene3D" id="1.10.3290.10">
    <property type="entry name" value="Fido-like domain"/>
    <property type="match status" value="1"/>
</dbReference>
<dbReference type="Proteomes" id="UP000317646">
    <property type="component" value="Unassembled WGS sequence"/>
</dbReference>
<evidence type="ECO:0000313" key="3">
    <source>
        <dbReference type="EMBL" id="TPG62428.1"/>
    </source>
</evidence>
<accession>A0A502GLQ4</accession>
<dbReference type="PANTHER" id="PTHR13504">
    <property type="entry name" value="FIDO DOMAIN-CONTAINING PROTEIN DDB_G0283145"/>
    <property type="match status" value="1"/>
</dbReference>
<comment type="caution">
    <text evidence="3">The sequence shown here is derived from an EMBL/GenBank/DDBJ whole genome shotgun (WGS) entry which is preliminary data.</text>
</comment>
<reference evidence="3 4" key="1">
    <citation type="journal article" date="2019" name="Environ. Microbiol.">
        <title>Species interactions and distinct microbial communities in high Arctic permafrost affected cryosols are associated with the CH4 and CO2 gas fluxes.</title>
        <authorList>
            <person name="Altshuler I."/>
            <person name="Hamel J."/>
            <person name="Turney S."/>
            <person name="Magnuson E."/>
            <person name="Levesque R."/>
            <person name="Greer C."/>
            <person name="Whyte L.G."/>
        </authorList>
    </citation>
    <scope>NUCLEOTIDE SEQUENCE [LARGE SCALE GENOMIC DNA]</scope>
    <source>
        <strain evidence="3 4">S9.2P</strain>
    </source>
</reference>
<dbReference type="EMBL" id="RCYZ01000009">
    <property type="protein sequence ID" value="TPG62428.1"/>
    <property type="molecule type" value="Genomic_DNA"/>
</dbReference>
<dbReference type="AlphaFoldDB" id="A0A502GLQ4"/>
<feature type="domain" description="Fido" evidence="2">
    <location>
        <begin position="46"/>
        <end position="190"/>
    </location>
</feature>
<dbReference type="RefSeq" id="WP_140469164.1">
    <property type="nucleotide sequence ID" value="NZ_RCYZ01000009.1"/>
</dbReference>
<dbReference type="PROSITE" id="PS51459">
    <property type="entry name" value="FIDO"/>
    <property type="match status" value="1"/>
</dbReference>
<name>A0A502GLQ4_9BACT</name>
<dbReference type="OrthoDB" id="9813719at2"/>
<dbReference type="SUPFAM" id="SSF140931">
    <property type="entry name" value="Fic-like"/>
    <property type="match status" value="1"/>
</dbReference>
<gene>
    <name evidence="3" type="ORF">EAH73_19750</name>
</gene>
<feature type="active site" evidence="1">
    <location>
        <position position="129"/>
    </location>
</feature>
<proteinExistence type="predicted"/>
<dbReference type="PANTHER" id="PTHR13504:SF39">
    <property type="entry name" value="CELL FILAMENTATION PROTEIN"/>
    <property type="match status" value="1"/>
</dbReference>
<dbReference type="InterPro" id="IPR040198">
    <property type="entry name" value="Fido_containing"/>
</dbReference>
<organism evidence="3 4">
    <name type="scientific">Hymenobacter nivis</name>
    <dbReference type="NCBI Taxonomy" id="1850093"/>
    <lineage>
        <taxon>Bacteria</taxon>
        <taxon>Pseudomonadati</taxon>
        <taxon>Bacteroidota</taxon>
        <taxon>Cytophagia</taxon>
        <taxon>Cytophagales</taxon>
        <taxon>Hymenobacteraceae</taxon>
        <taxon>Hymenobacter</taxon>
    </lineage>
</organism>
<dbReference type="InterPro" id="IPR003812">
    <property type="entry name" value="Fido"/>
</dbReference>
<dbReference type="Pfam" id="PF02661">
    <property type="entry name" value="Fic"/>
    <property type="match status" value="1"/>
</dbReference>
<keyword evidence="4" id="KW-1185">Reference proteome</keyword>
<dbReference type="InterPro" id="IPR036597">
    <property type="entry name" value="Fido-like_dom_sf"/>
</dbReference>
<evidence type="ECO:0000256" key="1">
    <source>
        <dbReference type="PIRSR" id="PIRSR640198-1"/>
    </source>
</evidence>